<dbReference type="KEGG" id="pden:F1C79_17300"/>
<keyword evidence="1" id="KW-0472">Membrane</keyword>
<dbReference type="EMBL" id="CP043626">
    <property type="protein sequence ID" value="QEY73222.1"/>
    <property type="molecule type" value="Genomic_DNA"/>
</dbReference>
<protein>
    <submittedName>
        <fullName evidence="2">Uncharacterized protein</fullName>
    </submittedName>
</protein>
<dbReference type="OrthoDB" id="7067112at2"/>
<gene>
    <name evidence="2" type="ORF">F1C79_17300</name>
</gene>
<keyword evidence="1" id="KW-1133">Transmembrane helix</keyword>
<evidence type="ECO:0000313" key="3">
    <source>
        <dbReference type="Proteomes" id="UP000326659"/>
    </source>
</evidence>
<accession>A0A9X7R595</accession>
<keyword evidence="3" id="KW-1185">Reference proteome</keyword>
<name>A0A9X7R595_PSEDE</name>
<evidence type="ECO:0000256" key="1">
    <source>
        <dbReference type="SAM" id="Phobius"/>
    </source>
</evidence>
<dbReference type="RefSeq" id="WP_151188106.1">
    <property type="nucleotide sequence ID" value="NZ_CP043626.1"/>
</dbReference>
<dbReference type="Proteomes" id="UP000326659">
    <property type="component" value="Chromosome"/>
</dbReference>
<dbReference type="AlphaFoldDB" id="A0A9X7R595"/>
<organism evidence="2 3">
    <name type="scientific">Pseudomonas denitrificans</name>
    <dbReference type="NCBI Taxonomy" id="43306"/>
    <lineage>
        <taxon>Bacteria</taxon>
        <taxon>Pseudomonadati</taxon>
        <taxon>Pseudomonadota</taxon>
        <taxon>Gammaproteobacteria</taxon>
        <taxon>Pseudomonadales</taxon>
        <taxon>Pseudomonadaceae</taxon>
        <taxon>Halopseudomonas</taxon>
    </lineage>
</organism>
<proteinExistence type="predicted"/>
<evidence type="ECO:0000313" key="2">
    <source>
        <dbReference type="EMBL" id="QEY73222.1"/>
    </source>
</evidence>
<feature type="transmembrane region" description="Helical" evidence="1">
    <location>
        <begin position="57"/>
        <end position="76"/>
    </location>
</feature>
<reference evidence="2 3" key="1">
    <citation type="submission" date="2019-09" db="EMBL/GenBank/DDBJ databases">
        <title>Prosopis cineraria nodule microbiome.</title>
        <authorList>
            <person name="Chaluvadi S.R."/>
            <person name="Ali R."/>
            <person name="Wang X."/>
        </authorList>
    </citation>
    <scope>NUCLEOTIDE SEQUENCE [LARGE SCALE GENOMIC DNA]</scope>
    <source>
        <strain evidence="2 3">BG1</strain>
    </source>
</reference>
<keyword evidence="1" id="KW-0812">Transmembrane</keyword>
<sequence>MQCAKCGHEPTLKETTESPDQCTACGVYFAKLQPRATAAAPASPVEPAAPPAKAATAGTKIAIALVAGLVIGYFAGREHMKYEIRSAFQDSFKGLAGIFSGKPDAPKSADRPAKPESLPSPITVSLISKGFVKGEYGDDKITLDLLFANSTGADVRAFDGVVEFTDLLGNEILSSKIAINDPVAVDAKLSWQGTINFNQFIQRHKDFANAEPQNIKTSFRLTKVLFADGTMKAY</sequence>